<comment type="caution">
    <text evidence="2">The sequence shown here is derived from an EMBL/GenBank/DDBJ whole genome shotgun (WGS) entry which is preliminary data.</text>
</comment>
<dbReference type="PROSITE" id="PS51284">
    <property type="entry name" value="DOC"/>
    <property type="match status" value="1"/>
</dbReference>
<keyword evidence="3" id="KW-1185">Reference proteome</keyword>
<dbReference type="Pfam" id="PF03256">
    <property type="entry name" value="ANAPC10"/>
    <property type="match status" value="1"/>
</dbReference>
<dbReference type="EMBL" id="BQXS01012528">
    <property type="protein sequence ID" value="GKT24509.1"/>
    <property type="molecule type" value="Genomic_DNA"/>
</dbReference>
<name>A0ABQ5K2K5_9EUKA</name>
<organism evidence="2 3">
    <name type="scientific">Aduncisulcus paluster</name>
    <dbReference type="NCBI Taxonomy" id="2918883"/>
    <lineage>
        <taxon>Eukaryota</taxon>
        <taxon>Metamonada</taxon>
        <taxon>Carpediemonas-like organisms</taxon>
        <taxon>Aduncisulcus</taxon>
    </lineage>
</organism>
<dbReference type="SMART" id="SM01337">
    <property type="entry name" value="APC10"/>
    <property type="match status" value="1"/>
</dbReference>
<dbReference type="SUPFAM" id="SSF49785">
    <property type="entry name" value="Galactose-binding domain-like"/>
    <property type="match status" value="1"/>
</dbReference>
<accession>A0ABQ5K2K5</accession>
<proteinExistence type="predicted"/>
<feature type="domain" description="DOC" evidence="1">
    <location>
        <begin position="1"/>
        <end position="169"/>
    </location>
</feature>
<gene>
    <name evidence="2" type="ORF">ADUPG1_012758</name>
</gene>
<evidence type="ECO:0000313" key="2">
    <source>
        <dbReference type="EMBL" id="GKT24509.1"/>
    </source>
</evidence>
<dbReference type="Proteomes" id="UP001057375">
    <property type="component" value="Unassembled WGS sequence"/>
</dbReference>
<reference evidence="2" key="1">
    <citation type="submission" date="2022-03" db="EMBL/GenBank/DDBJ databases">
        <title>Draft genome sequence of Aduncisulcus paluster, a free-living microaerophilic Fornicata.</title>
        <authorList>
            <person name="Yuyama I."/>
            <person name="Kume K."/>
            <person name="Tamura T."/>
            <person name="Inagaki Y."/>
            <person name="Hashimoto T."/>
        </authorList>
    </citation>
    <scope>NUCLEOTIDE SEQUENCE</scope>
    <source>
        <strain evidence="2">NY0171</strain>
    </source>
</reference>
<evidence type="ECO:0000259" key="1">
    <source>
        <dbReference type="PROSITE" id="PS51284"/>
    </source>
</evidence>
<dbReference type="InterPro" id="IPR004939">
    <property type="entry name" value="APC_su10/DOC_dom"/>
</dbReference>
<dbReference type="Gene3D" id="2.60.120.260">
    <property type="entry name" value="Galactose-binding domain-like"/>
    <property type="match status" value="1"/>
</dbReference>
<sequence length="513" mass="57455">MPFKTISDLKVSDLPTDFTVTSDTQSSSHGPESLIDGDVSSWWQSSGSKPHNVYFKFARARCIEGVYMNTKSGDGSYHPSNITLTVKKGGATVGSETFTLSSKVDGWGEMRFAKGLNGDELVFGITQNFSSGCDSKVHLLYPITKSAFTEFKRQEHQEYFQLDMISAMPNEYDNPATAAIKLKCPPSPLLPKPDVLLFTEESAFPIHSFILYARCKGEVLKDIMAPFDKMKGIIPAVCMAKYCPEPAMCPFKFAIDLTVLKHEVVKFIGYFLYTGKCRPFFMSINKIVMDNAENLEEAHRAVVSWIPPYREASKILGCGSLTDLTEGVMLRTQTASEDFNPELIRMGIESESHLVHSVVQAMIRRNAKAVLDRELHKELPRSFLESYIETLWREVHHDDGEAASEETHKTYVFKHTVYAPTLDSRHDEVVEGSIVAIEPIGSEPVHGWGEVKRGDVGKVTEVIEDEGIFLVEFQSGSIGQFTRADLELLAEPSEDFSVSDQEEYVLKTQHEEE</sequence>
<evidence type="ECO:0000313" key="3">
    <source>
        <dbReference type="Proteomes" id="UP001057375"/>
    </source>
</evidence>
<protein>
    <recommendedName>
        <fullName evidence="1">DOC domain-containing protein</fullName>
    </recommendedName>
</protein>
<dbReference type="InterPro" id="IPR008979">
    <property type="entry name" value="Galactose-bd-like_sf"/>
</dbReference>